<evidence type="ECO:0000313" key="3">
    <source>
        <dbReference type="Proteomes" id="UP000008311"/>
    </source>
</evidence>
<name>B9TGX4_RICCO</name>
<feature type="compositionally biased region" description="Basic and acidic residues" evidence="1">
    <location>
        <begin position="168"/>
        <end position="184"/>
    </location>
</feature>
<organism evidence="2 3">
    <name type="scientific">Ricinus communis</name>
    <name type="common">Castor bean</name>
    <dbReference type="NCBI Taxonomy" id="3988"/>
    <lineage>
        <taxon>Eukaryota</taxon>
        <taxon>Viridiplantae</taxon>
        <taxon>Streptophyta</taxon>
        <taxon>Embryophyta</taxon>
        <taxon>Tracheophyta</taxon>
        <taxon>Spermatophyta</taxon>
        <taxon>Magnoliopsida</taxon>
        <taxon>eudicotyledons</taxon>
        <taxon>Gunneridae</taxon>
        <taxon>Pentapetalae</taxon>
        <taxon>rosids</taxon>
        <taxon>fabids</taxon>
        <taxon>Malpighiales</taxon>
        <taxon>Euphorbiaceae</taxon>
        <taxon>Acalyphoideae</taxon>
        <taxon>Acalypheae</taxon>
        <taxon>Ricinus</taxon>
    </lineage>
</organism>
<gene>
    <name evidence="2" type="ORF">RCOM_1913550</name>
</gene>
<feature type="compositionally biased region" description="Basic and acidic residues" evidence="1">
    <location>
        <begin position="7"/>
        <end position="27"/>
    </location>
</feature>
<sequence>AHHGRERGRAEIAADQRYPADHRRAETDPQQGGEQHDVGGRGGVREDREAGGHHRDHDRPDIARGEAVAQEAAKHASADAEQQHRAQRPGALGRRMPEVFQMDHRVRDQHRHRGAECDRGDQDLPEHARAQNFARCPLRAFVLRGRIARRCDAVAPLADGGRIVAQEYPREHGSEQTGRRDEQPRGVPIAGSDDAVQYWWREETADARCRHHQRQHQRALAFEPQRDAGLRRQIAGEADADRIDDAEYEEEQHRIVDEQAQHQRAGGNDQCAQCN</sequence>
<dbReference type="EMBL" id="EQ981039">
    <property type="protein sequence ID" value="EEF24890.1"/>
    <property type="molecule type" value="Genomic_DNA"/>
</dbReference>
<feature type="compositionally biased region" description="Basic and acidic residues" evidence="1">
    <location>
        <begin position="72"/>
        <end position="84"/>
    </location>
</feature>
<dbReference type="InParanoid" id="B9TGX4"/>
<feature type="region of interest" description="Disordered" evidence="1">
    <location>
        <begin position="167"/>
        <end position="190"/>
    </location>
</feature>
<evidence type="ECO:0000313" key="2">
    <source>
        <dbReference type="EMBL" id="EEF24890.1"/>
    </source>
</evidence>
<proteinExistence type="predicted"/>
<accession>B9TGX4</accession>
<feature type="non-terminal residue" evidence="2">
    <location>
        <position position="275"/>
    </location>
</feature>
<feature type="region of interest" description="Disordered" evidence="1">
    <location>
        <begin position="1"/>
        <end position="96"/>
    </location>
</feature>
<dbReference type="Proteomes" id="UP000008311">
    <property type="component" value="Unassembled WGS sequence"/>
</dbReference>
<feature type="non-terminal residue" evidence="2">
    <location>
        <position position="1"/>
    </location>
</feature>
<feature type="compositionally biased region" description="Basic and acidic residues" evidence="1">
    <location>
        <begin position="34"/>
        <end position="64"/>
    </location>
</feature>
<reference evidence="3" key="1">
    <citation type="journal article" date="2010" name="Nat. Biotechnol.">
        <title>Draft genome sequence of the oilseed species Ricinus communis.</title>
        <authorList>
            <person name="Chan A.P."/>
            <person name="Crabtree J."/>
            <person name="Zhao Q."/>
            <person name="Lorenzi H."/>
            <person name="Orvis J."/>
            <person name="Puiu D."/>
            <person name="Melake-Berhan A."/>
            <person name="Jones K.M."/>
            <person name="Redman J."/>
            <person name="Chen G."/>
            <person name="Cahoon E.B."/>
            <person name="Gedil M."/>
            <person name="Stanke M."/>
            <person name="Haas B.J."/>
            <person name="Wortman J.R."/>
            <person name="Fraser-Liggett C.M."/>
            <person name="Ravel J."/>
            <person name="Rabinowicz P.D."/>
        </authorList>
    </citation>
    <scope>NUCLEOTIDE SEQUENCE [LARGE SCALE GENOMIC DNA]</scope>
    <source>
        <strain evidence="3">cv. Hale</strain>
    </source>
</reference>
<keyword evidence="3" id="KW-1185">Reference proteome</keyword>
<dbReference type="AlphaFoldDB" id="B9TGX4"/>
<evidence type="ECO:0000256" key="1">
    <source>
        <dbReference type="SAM" id="MobiDB-lite"/>
    </source>
</evidence>
<protein>
    <submittedName>
        <fullName evidence="2">Uncharacterized protein</fullName>
    </submittedName>
</protein>